<reference evidence="1" key="1">
    <citation type="journal article" date="2014" name="Front. Microbiol.">
        <title>High frequency of phylogenetically diverse reductive dehalogenase-homologous genes in deep subseafloor sedimentary metagenomes.</title>
        <authorList>
            <person name="Kawai M."/>
            <person name="Futagami T."/>
            <person name="Toyoda A."/>
            <person name="Takaki Y."/>
            <person name="Nishi S."/>
            <person name="Hori S."/>
            <person name="Arai W."/>
            <person name="Tsubouchi T."/>
            <person name="Morono Y."/>
            <person name="Uchiyama I."/>
            <person name="Ito T."/>
            <person name="Fujiyama A."/>
            <person name="Inagaki F."/>
            <person name="Takami H."/>
        </authorList>
    </citation>
    <scope>NUCLEOTIDE SEQUENCE</scope>
    <source>
        <strain evidence="1">Expedition CK06-06</strain>
    </source>
</reference>
<dbReference type="AlphaFoldDB" id="X1CYW9"/>
<feature type="non-terminal residue" evidence="1">
    <location>
        <position position="49"/>
    </location>
</feature>
<dbReference type="EMBL" id="BART01034030">
    <property type="protein sequence ID" value="GAH13721.1"/>
    <property type="molecule type" value="Genomic_DNA"/>
</dbReference>
<comment type="caution">
    <text evidence="1">The sequence shown here is derived from an EMBL/GenBank/DDBJ whole genome shotgun (WGS) entry which is preliminary data.</text>
</comment>
<sequence>MFDINNYTATGYGHDNDTLYNYGLIKTYNHTEVSLGSIASDQAYFLLEV</sequence>
<evidence type="ECO:0000313" key="1">
    <source>
        <dbReference type="EMBL" id="GAH13721.1"/>
    </source>
</evidence>
<accession>X1CYW9</accession>
<protein>
    <submittedName>
        <fullName evidence="1">Uncharacterized protein</fullName>
    </submittedName>
</protein>
<name>X1CYW9_9ZZZZ</name>
<gene>
    <name evidence="1" type="ORF">S01H4_58286</name>
</gene>
<proteinExistence type="predicted"/>
<organism evidence="1">
    <name type="scientific">marine sediment metagenome</name>
    <dbReference type="NCBI Taxonomy" id="412755"/>
    <lineage>
        <taxon>unclassified sequences</taxon>
        <taxon>metagenomes</taxon>
        <taxon>ecological metagenomes</taxon>
    </lineage>
</organism>